<sequence length="188" mass="21104">MEAGARTEQLIARLHEVTWEESLQHNGSRIALMLEYLRRSALWAQALDQTRYWPFFDIAAAADPDARLDEAYLDSVLAGLSGRGLRPLDERVIRYMLNFTVLPAWPRDLPDPFEPLLAVYERGGSFGREAGSIRIGVGDGVPARSAEKYARRAPADDLSPAALDVLDRTWEERRAEIARQVQAADRQG</sequence>
<dbReference type="Proteomes" id="UP001596392">
    <property type="component" value="Unassembled WGS sequence"/>
</dbReference>
<reference evidence="2" key="1">
    <citation type="journal article" date="2019" name="Int. J. Syst. Evol. Microbiol.">
        <title>The Global Catalogue of Microorganisms (GCM) 10K type strain sequencing project: providing services to taxonomists for standard genome sequencing and annotation.</title>
        <authorList>
            <consortium name="The Broad Institute Genomics Platform"/>
            <consortium name="The Broad Institute Genome Sequencing Center for Infectious Disease"/>
            <person name="Wu L."/>
            <person name="Ma J."/>
        </authorList>
    </citation>
    <scope>NUCLEOTIDE SEQUENCE [LARGE SCALE GENOMIC DNA]</scope>
    <source>
        <strain evidence="2">CGMCC 1.9106</strain>
    </source>
</reference>
<dbReference type="EMBL" id="JBHTAC010000020">
    <property type="protein sequence ID" value="MFC7244893.1"/>
    <property type="molecule type" value="Genomic_DNA"/>
</dbReference>
<keyword evidence="2" id="KW-1185">Reference proteome</keyword>
<evidence type="ECO:0000313" key="2">
    <source>
        <dbReference type="Proteomes" id="UP001596392"/>
    </source>
</evidence>
<dbReference type="RefSeq" id="WP_376807861.1">
    <property type="nucleotide sequence ID" value="NZ_JBHTAC010000020.1"/>
</dbReference>
<gene>
    <name evidence="1" type="ORF">ACFQO7_20650</name>
</gene>
<accession>A0ABW2GZA7</accession>
<comment type="caution">
    <text evidence="1">The sequence shown here is derived from an EMBL/GenBank/DDBJ whole genome shotgun (WGS) entry which is preliminary data.</text>
</comment>
<organism evidence="1 2">
    <name type="scientific">Catellatospora aurea</name>
    <dbReference type="NCBI Taxonomy" id="1337874"/>
    <lineage>
        <taxon>Bacteria</taxon>
        <taxon>Bacillati</taxon>
        <taxon>Actinomycetota</taxon>
        <taxon>Actinomycetes</taxon>
        <taxon>Micromonosporales</taxon>
        <taxon>Micromonosporaceae</taxon>
        <taxon>Catellatospora</taxon>
    </lineage>
</organism>
<proteinExistence type="predicted"/>
<evidence type="ECO:0000313" key="1">
    <source>
        <dbReference type="EMBL" id="MFC7244893.1"/>
    </source>
</evidence>
<name>A0ABW2GZA7_9ACTN</name>
<protein>
    <submittedName>
        <fullName evidence="1">Uncharacterized protein</fullName>
    </submittedName>
</protein>